<reference evidence="1 2" key="1">
    <citation type="submission" date="2018-01" db="EMBL/GenBank/DDBJ databases">
        <title>Genome Sequencing and Assembly of Anaerobacter polyendosporus strain CT4.</title>
        <authorList>
            <person name="Tachaapaikoon C."/>
            <person name="Sutheeworapong S."/>
            <person name="Jenjaroenpun P."/>
            <person name="Wongsurawat T."/>
            <person name="Nookeaw I."/>
            <person name="Cheawchanlertfa P."/>
            <person name="Kosugi A."/>
            <person name="Cheevadhanarak S."/>
            <person name="Ratanakhanokchai K."/>
        </authorList>
    </citation>
    <scope>NUCLEOTIDE SEQUENCE [LARGE SCALE GENOMIC DNA]</scope>
    <source>
        <strain evidence="1 2">CT4</strain>
    </source>
</reference>
<dbReference type="AlphaFoldDB" id="A0A410DPL7"/>
<sequence>MNEDVIKIIETSKGVEILGGNKVISLPKTPYKEVKDMFTNVLLDQKHEILKEAIFDKLKKDHSKKGKIAKHKYSLGNKILLIENCCEKCLALQYPFGSNEEYVIPEEFDEIYYDEDKLFTLDEKGIVEVRNAGNIAHAKCCPLRCNRLLPNEMPKEESMVNESYLEWELISEIVDNKQFILKDIWELSADIFGERFVFYGLNKKAAIEKLFRFVLKNYYNYSGFGIGFTTKSACLDYISQAEKIKCEDINWTEVNLEHNETYKLLKLEGELLKARYVTCKDFFETKYIELITKSGKYTTVGSTIEDCLLDLWIKLKKKEYYNCNNPKVKDTSFDIKEQPFELKVYEDALSTRYKFIILGGDNSV</sequence>
<evidence type="ECO:0000313" key="2">
    <source>
        <dbReference type="Proteomes" id="UP000286268"/>
    </source>
</evidence>
<proteinExistence type="predicted"/>
<dbReference type="OrthoDB" id="3035259at2"/>
<protein>
    <submittedName>
        <fullName evidence="1">Uncharacterized protein</fullName>
    </submittedName>
</protein>
<evidence type="ECO:0000313" key="1">
    <source>
        <dbReference type="EMBL" id="QAA31113.1"/>
    </source>
</evidence>
<accession>A0A410DPL7</accession>
<gene>
    <name evidence="1" type="ORF">C1I91_05230</name>
</gene>
<dbReference type="KEGG" id="cmah:C1I91_05230"/>
<dbReference type="RefSeq" id="WP_128211771.1">
    <property type="nucleotide sequence ID" value="NZ_CP025746.1"/>
</dbReference>
<keyword evidence="2" id="KW-1185">Reference proteome</keyword>
<name>A0A410DPL7_9CLOT</name>
<organism evidence="1 2">
    <name type="scientific">Clostridium manihotivorum</name>
    <dbReference type="NCBI Taxonomy" id="2320868"/>
    <lineage>
        <taxon>Bacteria</taxon>
        <taxon>Bacillati</taxon>
        <taxon>Bacillota</taxon>
        <taxon>Clostridia</taxon>
        <taxon>Eubacteriales</taxon>
        <taxon>Clostridiaceae</taxon>
        <taxon>Clostridium</taxon>
    </lineage>
</organism>
<dbReference type="EMBL" id="CP025746">
    <property type="protein sequence ID" value="QAA31113.1"/>
    <property type="molecule type" value="Genomic_DNA"/>
</dbReference>
<dbReference type="Proteomes" id="UP000286268">
    <property type="component" value="Chromosome"/>
</dbReference>